<evidence type="ECO:0000313" key="8">
    <source>
        <dbReference type="Proteomes" id="UP001220022"/>
    </source>
</evidence>
<organism evidence="7 8">
    <name type="scientific">Streptantibioticus ferralitis</name>
    <dbReference type="NCBI Taxonomy" id="236510"/>
    <lineage>
        <taxon>Bacteria</taxon>
        <taxon>Bacillati</taxon>
        <taxon>Actinomycetota</taxon>
        <taxon>Actinomycetes</taxon>
        <taxon>Kitasatosporales</taxon>
        <taxon>Streptomycetaceae</taxon>
        <taxon>Streptantibioticus</taxon>
    </lineage>
</organism>
<comment type="caution">
    <text evidence="7">The sequence shown here is derived from an EMBL/GenBank/DDBJ whole genome shotgun (WGS) entry which is preliminary data.</text>
</comment>
<keyword evidence="3 5" id="KW-1133">Transmembrane helix</keyword>
<evidence type="ECO:0000313" key="7">
    <source>
        <dbReference type="EMBL" id="MDF2256772.1"/>
    </source>
</evidence>
<keyword evidence="8" id="KW-1185">Reference proteome</keyword>
<name>A0ABT5YZD5_9ACTN</name>
<dbReference type="InterPro" id="IPR011020">
    <property type="entry name" value="HTTM-like"/>
</dbReference>
<feature type="transmembrane region" description="Helical" evidence="5">
    <location>
        <begin position="85"/>
        <end position="102"/>
    </location>
</feature>
<dbReference type="RefSeq" id="WP_275813583.1">
    <property type="nucleotide sequence ID" value="NZ_BAAANM010000001.1"/>
</dbReference>
<reference evidence="7 8" key="1">
    <citation type="submission" date="2023-03" db="EMBL/GenBank/DDBJ databases">
        <title>Draft genome sequence of type strain Streptomyces ferralitis JCM 14344.</title>
        <authorList>
            <person name="Klaysubun C."/>
            <person name="Duangmal K."/>
        </authorList>
    </citation>
    <scope>NUCLEOTIDE SEQUENCE [LARGE SCALE GENOMIC DNA]</scope>
    <source>
        <strain evidence="7 8">JCM 14344</strain>
    </source>
</reference>
<evidence type="ECO:0000259" key="6">
    <source>
        <dbReference type="SMART" id="SM00752"/>
    </source>
</evidence>
<feature type="transmembrane region" description="Helical" evidence="5">
    <location>
        <begin position="215"/>
        <end position="234"/>
    </location>
</feature>
<dbReference type="EMBL" id="JARHTQ010000007">
    <property type="protein sequence ID" value="MDF2256772.1"/>
    <property type="molecule type" value="Genomic_DNA"/>
</dbReference>
<dbReference type="Proteomes" id="UP001220022">
    <property type="component" value="Unassembled WGS sequence"/>
</dbReference>
<accession>A0ABT5YZD5</accession>
<feature type="transmembrane region" description="Helical" evidence="5">
    <location>
        <begin position="61"/>
        <end position="79"/>
    </location>
</feature>
<feature type="transmembrane region" description="Helical" evidence="5">
    <location>
        <begin position="114"/>
        <end position="132"/>
    </location>
</feature>
<feature type="domain" description="HTTM-like" evidence="6">
    <location>
        <begin position="4"/>
        <end position="256"/>
    </location>
</feature>
<gene>
    <name evidence="7" type="ORF">P2L57_13875</name>
</gene>
<evidence type="ECO:0000256" key="2">
    <source>
        <dbReference type="ARBA" id="ARBA00022692"/>
    </source>
</evidence>
<evidence type="ECO:0000256" key="5">
    <source>
        <dbReference type="SAM" id="Phobius"/>
    </source>
</evidence>
<evidence type="ECO:0000256" key="1">
    <source>
        <dbReference type="ARBA" id="ARBA00004127"/>
    </source>
</evidence>
<keyword evidence="2 5" id="KW-0812">Transmembrane</keyword>
<dbReference type="SMART" id="SM00752">
    <property type="entry name" value="HTTM"/>
    <property type="match status" value="1"/>
</dbReference>
<evidence type="ECO:0000256" key="4">
    <source>
        <dbReference type="ARBA" id="ARBA00023136"/>
    </source>
</evidence>
<protein>
    <recommendedName>
        <fullName evidence="6">HTTM-like domain-containing protein</fullName>
    </recommendedName>
</protein>
<feature type="transmembrane region" description="Helical" evidence="5">
    <location>
        <begin position="138"/>
        <end position="157"/>
    </location>
</feature>
<proteinExistence type="predicted"/>
<evidence type="ECO:0000256" key="3">
    <source>
        <dbReference type="ARBA" id="ARBA00022989"/>
    </source>
</evidence>
<comment type="subcellular location">
    <subcellularLocation>
        <location evidence="1">Endomembrane system</location>
        <topology evidence="1">Multi-pass membrane protein</topology>
    </subcellularLocation>
</comment>
<keyword evidence="4 5" id="KW-0472">Membrane</keyword>
<sequence>MLGEIEAGQAILGIGGVGLGVAAARDLRHRAEFGPGGVLSWAVIGVSRAWPLRSLLAWERYRVVLVLQCVAGLAAPVAAVTTRAGAAALACALAAAALLTLQRSGYGTDGSDQMFALGMVAAAVTLTLGGLYGRLFLAFLATQLLLSYVIAGVAKLASSTWRDGSCLAKILTTASYGSPRVAALLAARPVLALALAWGVMVLESAFWLVVLVPRGLMWCLLAAAAAMHLGIACVMGLRTFLFAFVGAYPALVFTIASVMG</sequence>
<feature type="transmembrane region" description="Helical" evidence="5">
    <location>
        <begin position="241"/>
        <end position="259"/>
    </location>
</feature>